<reference evidence="3 4" key="1">
    <citation type="submission" date="2018-02" db="EMBL/GenBank/DDBJ databases">
        <title>Complete genome and methylome analysis of Bacillus caldolyticus.</title>
        <authorList>
            <person name="Fomenkov A.I."/>
            <person name="Mersha F."/>
            <person name="Vincze T."/>
            <person name="Roberts R.J."/>
        </authorList>
    </citation>
    <scope>NUCLEOTIDE SEQUENCE [LARGE SCALE GENOMIC DNA]</scope>
    <source>
        <strain evidence="3 4">NEB414</strain>
    </source>
</reference>
<evidence type="ECO:0000256" key="2">
    <source>
        <dbReference type="ARBA" id="ARBA00022649"/>
    </source>
</evidence>
<protein>
    <submittedName>
        <fullName evidence="3">Uncharacterized protein</fullName>
    </submittedName>
</protein>
<dbReference type="Gene3D" id="2.30.30.110">
    <property type="match status" value="1"/>
</dbReference>
<dbReference type="RefSeq" id="WP_061912285.1">
    <property type="nucleotide sequence ID" value="NZ_CP025074.1"/>
</dbReference>
<proteinExistence type="inferred from homology"/>
<organism evidence="3 4">
    <name type="scientific">Bacillus caldolyticus</name>
    <dbReference type="NCBI Taxonomy" id="1394"/>
    <lineage>
        <taxon>Bacteria</taxon>
        <taxon>Bacillati</taxon>
        <taxon>Bacillota</taxon>
        <taxon>Bacilli</taxon>
        <taxon>Bacillales</taxon>
        <taxon>Anoxybacillaceae</taxon>
        <taxon>Geobacillus</taxon>
        <taxon>Geobacillus thermoleovorans group</taxon>
    </lineage>
</organism>
<dbReference type="Proteomes" id="UP000265462">
    <property type="component" value="Chromosome"/>
</dbReference>
<dbReference type="InterPro" id="IPR003477">
    <property type="entry name" value="PemK-like"/>
</dbReference>
<dbReference type="Pfam" id="PF02452">
    <property type="entry name" value="PemK_toxin"/>
    <property type="match status" value="1"/>
</dbReference>
<evidence type="ECO:0000313" key="3">
    <source>
        <dbReference type="EMBL" id="AUI36348.1"/>
    </source>
</evidence>
<sequence>MIKNILKEVESSRCSTYLSTENQESLKKIVSDTTMLNVLEKISVDNDLTRIVDKIINDRNFNEIVKQADLVKDEYRPIHKQTLTKDMILERIIRFINCSLQTDEVNDPMVPTEYKHPLVSGQVVKVLFSGVGSEIDNEHFAIVWETKSNRDQVVVIPTTSLKPTTRETKNFFNIGKIPPFSKQTVVSLEQLTCVSRKRIVEYLFNDGRGNMVQAIINQDQRRRIEDGFRVTLLRQKTLLDELINQRKDYVPEFINYSVQVKHLHRPIRNVSFDSSKLITKYQLFNDLNQYEIKWHRTKLNRSDRKKMLKSWAYSIAEIDPISKSVIKDRDTKQQELYRQLLGTKII</sequence>
<gene>
    <name evidence="3" type="ORF">CWI35_07195</name>
</gene>
<dbReference type="EMBL" id="CP025074">
    <property type="protein sequence ID" value="AUI36348.1"/>
    <property type="molecule type" value="Genomic_DNA"/>
</dbReference>
<keyword evidence="4" id="KW-1185">Reference proteome</keyword>
<evidence type="ECO:0000313" key="4">
    <source>
        <dbReference type="Proteomes" id="UP000265462"/>
    </source>
</evidence>
<dbReference type="InterPro" id="IPR011067">
    <property type="entry name" value="Plasmid_toxin/cell-grow_inhib"/>
</dbReference>
<evidence type="ECO:0000256" key="1">
    <source>
        <dbReference type="ARBA" id="ARBA00007521"/>
    </source>
</evidence>
<keyword evidence="2" id="KW-1277">Toxin-antitoxin system</keyword>
<accession>A0ABM6QLT5</accession>
<name>A0ABM6QLT5_BACCL</name>
<comment type="similarity">
    <text evidence="1">Belongs to the PemK/MazF family.</text>
</comment>